<protein>
    <submittedName>
        <fullName evidence="2">Uncharacterized protein</fullName>
    </submittedName>
</protein>
<evidence type="ECO:0000313" key="3">
    <source>
        <dbReference type="Proteomes" id="UP000229896"/>
    </source>
</evidence>
<dbReference type="AlphaFoldDB" id="A0A2M6YCW6"/>
<keyword evidence="1" id="KW-1133">Transmembrane helix</keyword>
<organism evidence="2 3">
    <name type="scientific">Candidatus Berkelbacteria bacterium CG08_land_8_20_14_0_20_39_8</name>
    <dbReference type="NCBI Taxonomy" id="1974511"/>
    <lineage>
        <taxon>Bacteria</taxon>
        <taxon>Candidatus Berkelbacteria</taxon>
    </lineage>
</organism>
<gene>
    <name evidence="2" type="ORF">COT12_00465</name>
</gene>
<keyword evidence="1" id="KW-0472">Membrane</keyword>
<evidence type="ECO:0000256" key="1">
    <source>
        <dbReference type="SAM" id="Phobius"/>
    </source>
</evidence>
<sequence>MKTASKVWLIILAIIILGVVSLFAIMGYIPGLSTLFGTNKPRDLGITYTKADFTSAHNKSAVTYATLPPDTPASASITFSDSHAVETSWNSAEMTALLNNRPWKYWPISDVQMKINNDGTVEMSGIIDSEKLEGYAAAIGVPTTVADRTSLLPTSAAFYIKGTSSLNNNRVSTFDITSAELGRMPISTNLLLSYNTIRHAYADDISNELSKYSGKKAAIVDFINQKLDWISGFFAKSASFSNGKLQFDGTLPDEKLSVQ</sequence>
<proteinExistence type="predicted"/>
<keyword evidence="1" id="KW-0812">Transmembrane</keyword>
<dbReference type="Proteomes" id="UP000229896">
    <property type="component" value="Unassembled WGS sequence"/>
</dbReference>
<reference evidence="3" key="1">
    <citation type="submission" date="2017-09" db="EMBL/GenBank/DDBJ databases">
        <title>Depth-based differentiation of microbial function through sediment-hosted aquifers and enrichment of novel symbionts in the deep terrestrial subsurface.</title>
        <authorList>
            <person name="Probst A.J."/>
            <person name="Ladd B."/>
            <person name="Jarett J.K."/>
            <person name="Geller-Mcgrath D.E."/>
            <person name="Sieber C.M.K."/>
            <person name="Emerson J.B."/>
            <person name="Anantharaman K."/>
            <person name="Thomas B.C."/>
            <person name="Malmstrom R."/>
            <person name="Stieglmeier M."/>
            <person name="Klingl A."/>
            <person name="Woyke T."/>
            <person name="Ryan C.M."/>
            <person name="Banfield J.F."/>
        </authorList>
    </citation>
    <scope>NUCLEOTIDE SEQUENCE [LARGE SCALE GENOMIC DNA]</scope>
</reference>
<feature type="transmembrane region" description="Helical" evidence="1">
    <location>
        <begin position="7"/>
        <end position="29"/>
    </location>
</feature>
<comment type="caution">
    <text evidence="2">The sequence shown here is derived from an EMBL/GenBank/DDBJ whole genome shotgun (WGS) entry which is preliminary data.</text>
</comment>
<dbReference type="EMBL" id="PEXI01000019">
    <property type="protein sequence ID" value="PIU24545.1"/>
    <property type="molecule type" value="Genomic_DNA"/>
</dbReference>
<name>A0A2M6YCW6_9BACT</name>
<evidence type="ECO:0000313" key="2">
    <source>
        <dbReference type="EMBL" id="PIU24545.1"/>
    </source>
</evidence>
<accession>A0A2M6YCW6</accession>